<dbReference type="EMBL" id="AZLV01000625">
    <property type="protein sequence ID" value="ETJ04693.1"/>
    <property type="molecule type" value="Genomic_DNA"/>
</dbReference>
<name>W1VFA3_9ACTO</name>
<organism evidence="1 2">
    <name type="scientific">Actinomyces urogenitalis DORA_12</name>
    <dbReference type="NCBI Taxonomy" id="1403939"/>
    <lineage>
        <taxon>Bacteria</taxon>
        <taxon>Bacillati</taxon>
        <taxon>Actinomycetota</taxon>
        <taxon>Actinomycetes</taxon>
        <taxon>Actinomycetales</taxon>
        <taxon>Actinomycetaceae</taxon>
        <taxon>Actinomyces</taxon>
    </lineage>
</organism>
<dbReference type="Proteomes" id="UP000018852">
    <property type="component" value="Unassembled WGS sequence"/>
</dbReference>
<dbReference type="AlphaFoldDB" id="W1VFA3"/>
<protein>
    <submittedName>
        <fullName evidence="1">Uncharacterized protein</fullName>
    </submittedName>
</protein>
<reference evidence="1 2" key="1">
    <citation type="submission" date="2013-12" db="EMBL/GenBank/DDBJ databases">
        <title>A Varibaculum cambriense genome reconstructed from a premature infant gut community with otherwise low bacterial novelty that shifts toward anaerobic metabolism during the third week of life.</title>
        <authorList>
            <person name="Brown C.T."/>
            <person name="Sharon I."/>
            <person name="Thomas B.C."/>
            <person name="Castelle C.J."/>
            <person name="Morowitz M.J."/>
            <person name="Banfield J.F."/>
        </authorList>
    </citation>
    <scope>NUCLEOTIDE SEQUENCE [LARGE SCALE GENOMIC DNA]</scope>
    <source>
        <strain evidence="2">DORA_12</strain>
    </source>
</reference>
<evidence type="ECO:0000313" key="1">
    <source>
        <dbReference type="EMBL" id="ETJ04693.1"/>
    </source>
</evidence>
<proteinExistence type="predicted"/>
<comment type="caution">
    <text evidence="1">The sequence shown here is derived from an EMBL/GenBank/DDBJ whole genome shotgun (WGS) entry which is preliminary data.</text>
</comment>
<accession>W1VFA3</accession>
<feature type="non-terminal residue" evidence="1">
    <location>
        <position position="1"/>
    </location>
</feature>
<sequence>GQVVALLTSAKDRTRPLLVLAARDGAS</sequence>
<gene>
    <name evidence="1" type="ORF">Q605_AUC00625G0001</name>
</gene>
<evidence type="ECO:0000313" key="2">
    <source>
        <dbReference type="Proteomes" id="UP000018852"/>
    </source>
</evidence>